<evidence type="ECO:0000313" key="3">
    <source>
        <dbReference type="Proteomes" id="UP000823772"/>
    </source>
</evidence>
<evidence type="ECO:0000313" key="2">
    <source>
        <dbReference type="EMBL" id="MBO8481266.1"/>
    </source>
</evidence>
<feature type="signal peptide" evidence="1">
    <location>
        <begin position="1"/>
        <end position="20"/>
    </location>
</feature>
<comment type="caution">
    <text evidence="2">The sequence shown here is derived from an EMBL/GenBank/DDBJ whole genome shotgun (WGS) entry which is preliminary data.</text>
</comment>
<dbReference type="AlphaFoldDB" id="A0A9D9IZX7"/>
<reference evidence="2" key="1">
    <citation type="submission" date="2020-10" db="EMBL/GenBank/DDBJ databases">
        <authorList>
            <person name="Gilroy R."/>
        </authorList>
    </citation>
    <scope>NUCLEOTIDE SEQUENCE</scope>
    <source>
        <strain evidence="2">B3-2255</strain>
    </source>
</reference>
<gene>
    <name evidence="2" type="ORF">IAC87_01820</name>
</gene>
<keyword evidence="1" id="KW-0732">Signal</keyword>
<organism evidence="2 3">
    <name type="scientific">Candidatus Merdivivens faecigallinarum</name>
    <dbReference type="NCBI Taxonomy" id="2840871"/>
    <lineage>
        <taxon>Bacteria</taxon>
        <taxon>Pseudomonadati</taxon>
        <taxon>Bacteroidota</taxon>
        <taxon>Bacteroidia</taxon>
        <taxon>Bacteroidales</taxon>
        <taxon>Muribaculaceae</taxon>
        <taxon>Muribaculaceae incertae sedis</taxon>
        <taxon>Candidatus Merdivivens</taxon>
    </lineage>
</organism>
<protein>
    <submittedName>
        <fullName evidence="2">Uncharacterized protein</fullName>
    </submittedName>
</protein>
<dbReference type="EMBL" id="JADILY010000036">
    <property type="protein sequence ID" value="MBO8481266.1"/>
    <property type="molecule type" value="Genomic_DNA"/>
</dbReference>
<accession>A0A9D9IZX7</accession>
<proteinExistence type="predicted"/>
<sequence length="201" mass="24316">MKTRIILTLLAAFFTTGVFAQTRIQDTFYGVKMHSTYAEMKKNRELRDILKDKYQYSNWMYRHAYDWEDGKKERVTFEDMNLGGRNWSYCDYYFNEDEIFYRIRFYKGMDDFDSTRKMYESLLEDLMKKYGDTEGIEITTHDNWQDNLKISTTFTGNNGMTCILTHEYSASKSGQMFYYVFLHYYDTKLKEEADNIYLKEL</sequence>
<reference evidence="2" key="2">
    <citation type="journal article" date="2021" name="PeerJ">
        <title>Extensive microbial diversity within the chicken gut microbiome revealed by metagenomics and culture.</title>
        <authorList>
            <person name="Gilroy R."/>
            <person name="Ravi A."/>
            <person name="Getino M."/>
            <person name="Pursley I."/>
            <person name="Horton D.L."/>
            <person name="Alikhan N.F."/>
            <person name="Baker D."/>
            <person name="Gharbi K."/>
            <person name="Hall N."/>
            <person name="Watson M."/>
            <person name="Adriaenssens E.M."/>
            <person name="Foster-Nyarko E."/>
            <person name="Jarju S."/>
            <person name="Secka A."/>
            <person name="Antonio M."/>
            <person name="Oren A."/>
            <person name="Chaudhuri R.R."/>
            <person name="La Ragione R."/>
            <person name="Hildebrand F."/>
            <person name="Pallen M.J."/>
        </authorList>
    </citation>
    <scope>NUCLEOTIDE SEQUENCE</scope>
    <source>
        <strain evidence="2">B3-2255</strain>
    </source>
</reference>
<dbReference type="Proteomes" id="UP000823772">
    <property type="component" value="Unassembled WGS sequence"/>
</dbReference>
<name>A0A9D9IZX7_9BACT</name>
<feature type="chain" id="PRO_5038389026" evidence="1">
    <location>
        <begin position="21"/>
        <end position="201"/>
    </location>
</feature>
<evidence type="ECO:0000256" key="1">
    <source>
        <dbReference type="SAM" id="SignalP"/>
    </source>
</evidence>